<gene>
    <name evidence="8 9" type="primary">LOC116944135</name>
</gene>
<dbReference type="Proteomes" id="UP001318040">
    <property type="component" value="Chromosome 20"/>
</dbReference>
<evidence type="ECO:0000256" key="5">
    <source>
        <dbReference type="SAM" id="MobiDB-lite"/>
    </source>
</evidence>
<dbReference type="InterPro" id="IPR017347">
    <property type="entry name" value="hnRNP_C"/>
</dbReference>
<dbReference type="GeneID" id="116944135"/>
<feature type="domain" description="RRM" evidence="6">
    <location>
        <begin position="21"/>
        <end position="92"/>
    </location>
</feature>
<dbReference type="AlphaFoldDB" id="A0AAJ7TB70"/>
<dbReference type="PROSITE" id="PS50102">
    <property type="entry name" value="RRM"/>
    <property type="match status" value="1"/>
</dbReference>
<dbReference type="InterPro" id="IPR051186">
    <property type="entry name" value="RRM_HNRPC/RALY_subfam"/>
</dbReference>
<comment type="similarity">
    <text evidence="1">Belongs to the RRM HNRPC family. RALY subfamily.</text>
</comment>
<keyword evidence="3" id="KW-0175">Coiled coil</keyword>
<dbReference type="InterPro" id="IPR012677">
    <property type="entry name" value="Nucleotide-bd_a/b_plait_sf"/>
</dbReference>
<feature type="region of interest" description="Disordered" evidence="5">
    <location>
        <begin position="254"/>
        <end position="323"/>
    </location>
</feature>
<dbReference type="PANTHER" id="PTHR13968">
    <property type="entry name" value="HETEROGENEOUS NUCLEAR RIBONUCLEOPROTEIN"/>
    <property type="match status" value="1"/>
</dbReference>
<dbReference type="PIRSF" id="PIRSF037992">
    <property type="entry name" value="hnRNP-C_Raly"/>
    <property type="match status" value="1"/>
</dbReference>
<dbReference type="GO" id="GO:0005634">
    <property type="term" value="C:nucleus"/>
    <property type="evidence" value="ECO:0007669"/>
    <property type="project" value="TreeGrafter"/>
</dbReference>
<reference evidence="8 9" key="1">
    <citation type="submission" date="2025-04" db="UniProtKB">
        <authorList>
            <consortium name="RefSeq"/>
        </authorList>
    </citation>
    <scope>IDENTIFICATION</scope>
    <source>
        <tissue evidence="8 9">Sperm</tissue>
    </source>
</reference>
<dbReference type="KEGG" id="pmrn:116944135"/>
<evidence type="ECO:0000256" key="2">
    <source>
        <dbReference type="ARBA" id="ARBA00022884"/>
    </source>
</evidence>
<dbReference type="SMART" id="SM00360">
    <property type="entry name" value="RRM"/>
    <property type="match status" value="1"/>
</dbReference>
<accession>A0AAJ7TB70</accession>
<dbReference type="Pfam" id="PF00076">
    <property type="entry name" value="RRM_1"/>
    <property type="match status" value="1"/>
</dbReference>
<sequence length="323" mass="35321">MTGKAQTSNVTNKNDPRSINSRVFIGNLNTAIVKKPDVETLFSKYGKVVGCSVHKGYGFVQYASERSARLAVAGENGRVMAGQQLDINMAGEPKPNRPKTSGKRPVAALYGGPDFDYDYYREDFYDRVYEYPVRGPLPPPRTLLPIKRPRISVPVPRRGKGGFPLKGGPRSTVTGTAPSGPKRPTNDIAATVSPSALASIRPEPTIGPSTVQGSQSVANNSNVRSHDLYTIKQELTQIKTKIDSLLESLEKIEKDQRNQNSVCDHVEGNGMEELVPGTPEEPNTDDALEGGSEEVGDRDREDDDFEEETVHVNNHISDSEETQ</sequence>
<proteinExistence type="inferred from homology"/>
<dbReference type="InterPro" id="IPR000504">
    <property type="entry name" value="RRM_dom"/>
</dbReference>
<dbReference type="GO" id="GO:0003723">
    <property type="term" value="F:RNA binding"/>
    <property type="evidence" value="ECO:0007669"/>
    <property type="project" value="UniProtKB-UniRule"/>
</dbReference>
<feature type="region of interest" description="Disordered" evidence="5">
    <location>
        <begin position="152"/>
        <end position="187"/>
    </location>
</feature>
<dbReference type="RefSeq" id="XP_032813483.1">
    <property type="nucleotide sequence ID" value="XM_032957592.1"/>
</dbReference>
<evidence type="ECO:0000313" key="9">
    <source>
        <dbReference type="RefSeq" id="XP_032813484.1"/>
    </source>
</evidence>
<keyword evidence="7" id="KW-1185">Reference proteome</keyword>
<evidence type="ECO:0000259" key="6">
    <source>
        <dbReference type="PROSITE" id="PS50102"/>
    </source>
</evidence>
<organism evidence="7 8">
    <name type="scientific">Petromyzon marinus</name>
    <name type="common">Sea lamprey</name>
    <dbReference type="NCBI Taxonomy" id="7757"/>
    <lineage>
        <taxon>Eukaryota</taxon>
        <taxon>Metazoa</taxon>
        <taxon>Chordata</taxon>
        <taxon>Craniata</taxon>
        <taxon>Vertebrata</taxon>
        <taxon>Cyclostomata</taxon>
        <taxon>Hyperoartia</taxon>
        <taxon>Petromyzontiformes</taxon>
        <taxon>Petromyzontidae</taxon>
        <taxon>Petromyzon</taxon>
    </lineage>
</organism>
<dbReference type="RefSeq" id="XP_032813484.1">
    <property type="nucleotide sequence ID" value="XM_032957593.1"/>
</dbReference>
<evidence type="ECO:0000313" key="7">
    <source>
        <dbReference type="Proteomes" id="UP001318040"/>
    </source>
</evidence>
<name>A0AAJ7TB70_PETMA</name>
<feature type="region of interest" description="Disordered" evidence="5">
    <location>
        <begin position="88"/>
        <end position="107"/>
    </location>
</feature>
<protein>
    <submittedName>
        <fullName evidence="8 9">RNA-binding Raly-like protein isoform X1</fullName>
    </submittedName>
</protein>
<dbReference type="Gene3D" id="3.30.70.330">
    <property type="match status" value="1"/>
</dbReference>
<evidence type="ECO:0000256" key="4">
    <source>
        <dbReference type="PROSITE-ProRule" id="PRU00176"/>
    </source>
</evidence>
<dbReference type="SUPFAM" id="SSF54928">
    <property type="entry name" value="RNA-binding domain, RBD"/>
    <property type="match status" value="1"/>
</dbReference>
<keyword evidence="2 4" id="KW-0694">RNA-binding</keyword>
<dbReference type="PANTHER" id="PTHR13968:SF26">
    <property type="entry name" value="RRM DOMAIN-CONTAINING PROTEIN"/>
    <property type="match status" value="1"/>
</dbReference>
<evidence type="ECO:0000313" key="8">
    <source>
        <dbReference type="RefSeq" id="XP_032813483.1"/>
    </source>
</evidence>
<feature type="compositionally biased region" description="Acidic residues" evidence="5">
    <location>
        <begin position="282"/>
        <end position="307"/>
    </location>
</feature>
<evidence type="ECO:0000256" key="3">
    <source>
        <dbReference type="ARBA" id="ARBA00023054"/>
    </source>
</evidence>
<evidence type="ECO:0000256" key="1">
    <source>
        <dbReference type="ARBA" id="ARBA00008631"/>
    </source>
</evidence>
<dbReference type="InterPro" id="IPR035979">
    <property type="entry name" value="RBD_domain_sf"/>
</dbReference>
<dbReference type="FunFam" id="3.30.70.330:FF:000019">
    <property type="entry name" value="heterogeneous nuclear ribonucleoproteins C1/C2 isoform X1"/>
    <property type="match status" value="1"/>
</dbReference>